<dbReference type="KEGG" id="dpl:KGM_214504"/>
<organism evidence="2 3">
    <name type="scientific">Danaus plexippus plexippus</name>
    <dbReference type="NCBI Taxonomy" id="278856"/>
    <lineage>
        <taxon>Eukaryota</taxon>
        <taxon>Metazoa</taxon>
        <taxon>Ecdysozoa</taxon>
        <taxon>Arthropoda</taxon>
        <taxon>Hexapoda</taxon>
        <taxon>Insecta</taxon>
        <taxon>Pterygota</taxon>
        <taxon>Neoptera</taxon>
        <taxon>Endopterygota</taxon>
        <taxon>Lepidoptera</taxon>
        <taxon>Glossata</taxon>
        <taxon>Ditrysia</taxon>
        <taxon>Papilionoidea</taxon>
        <taxon>Nymphalidae</taxon>
        <taxon>Danainae</taxon>
        <taxon>Danaini</taxon>
        <taxon>Danaina</taxon>
        <taxon>Danaus</taxon>
        <taxon>Danaus</taxon>
    </lineage>
</organism>
<evidence type="ECO:0000313" key="2">
    <source>
        <dbReference type="EMBL" id="OWR50017.1"/>
    </source>
</evidence>
<accession>A0A212F8F2</accession>
<proteinExistence type="predicted"/>
<keyword evidence="3" id="KW-1185">Reference proteome</keyword>
<feature type="compositionally biased region" description="Basic and acidic residues" evidence="1">
    <location>
        <begin position="67"/>
        <end position="76"/>
    </location>
</feature>
<dbReference type="InParanoid" id="A0A212F8F2"/>
<gene>
    <name evidence="2" type="ORF">KGM_214504</name>
</gene>
<feature type="region of interest" description="Disordered" evidence="1">
    <location>
        <begin position="43"/>
        <end position="76"/>
    </location>
</feature>
<name>A0A212F8F2_DANPL</name>
<reference evidence="2 3" key="1">
    <citation type="journal article" date="2011" name="Cell">
        <title>The monarch butterfly genome yields insights into long-distance migration.</title>
        <authorList>
            <person name="Zhan S."/>
            <person name="Merlin C."/>
            <person name="Boore J.L."/>
            <person name="Reppert S.M."/>
        </authorList>
    </citation>
    <scope>NUCLEOTIDE SEQUENCE [LARGE SCALE GENOMIC DNA]</scope>
    <source>
        <strain evidence="2">F-2</strain>
    </source>
</reference>
<sequence>MDNNVGSCDMDNPDVIPYWKMTVPKGHAGLLEITTSLLNDNEAETAAEDAQHSQINSYVESPPNQNDRSDNLDIRDEIVGADSDTASANSATLTAGSDTLSVYSDPETLDVQCEVETYSQPDGS</sequence>
<feature type="compositionally biased region" description="Polar residues" evidence="1">
    <location>
        <begin position="52"/>
        <end position="66"/>
    </location>
</feature>
<protein>
    <submittedName>
        <fullName evidence="2">Uncharacterized protein</fullName>
    </submittedName>
</protein>
<comment type="caution">
    <text evidence="2">The sequence shown here is derived from an EMBL/GenBank/DDBJ whole genome shotgun (WGS) entry which is preliminary data.</text>
</comment>
<dbReference type="EMBL" id="AGBW02009734">
    <property type="protein sequence ID" value="OWR50017.1"/>
    <property type="molecule type" value="Genomic_DNA"/>
</dbReference>
<evidence type="ECO:0000256" key="1">
    <source>
        <dbReference type="SAM" id="MobiDB-lite"/>
    </source>
</evidence>
<dbReference type="Proteomes" id="UP000007151">
    <property type="component" value="Unassembled WGS sequence"/>
</dbReference>
<dbReference type="AlphaFoldDB" id="A0A212F8F2"/>
<evidence type="ECO:0000313" key="3">
    <source>
        <dbReference type="Proteomes" id="UP000007151"/>
    </source>
</evidence>